<gene>
    <name evidence="5" type="ORF">PATL70BA_1045</name>
</gene>
<dbReference type="GO" id="GO:0032259">
    <property type="term" value="P:methylation"/>
    <property type="evidence" value="ECO:0007669"/>
    <property type="project" value="UniProtKB-KW"/>
</dbReference>
<dbReference type="KEGG" id="cbar:PATL70BA_1045"/>
<sequence>MISSLSNPKIKEIQKLQNNHRYRKQSQKFVVEGWRLIKEIPTEQIERIYVQTSQMDKFISLELYGDWDVEQVSDTVMKAISNETTSQGILATVHMKPFMEEGSLPINPLIIALENVQDPGNLGTILRTADAAGVDMVVLSIGTVDLYNPKVVKATMGAIFRLNILKDIDLCSYVKDLKEKGIQIFAAHLNGTKNHYEGSYIAGTCFLMGNEGDGLSNDLSGLATEYIKIPMRSEAESLNVAVATSILVYEAIRQRDTNAFTI</sequence>
<dbReference type="InterPro" id="IPR051259">
    <property type="entry name" value="rRNA_Methyltransferase"/>
</dbReference>
<keyword evidence="6" id="KW-1185">Reference proteome</keyword>
<evidence type="ECO:0000256" key="3">
    <source>
        <dbReference type="ARBA" id="ARBA00022679"/>
    </source>
</evidence>
<dbReference type="PANTHER" id="PTHR43191">
    <property type="entry name" value="RRNA METHYLTRANSFERASE 3"/>
    <property type="match status" value="1"/>
</dbReference>
<dbReference type="InterPro" id="IPR053888">
    <property type="entry name" value="MRM3-like_sub_bind"/>
</dbReference>
<dbReference type="PANTHER" id="PTHR43191:SF2">
    <property type="entry name" value="RRNA METHYLTRANSFERASE 3, MITOCHONDRIAL"/>
    <property type="match status" value="1"/>
</dbReference>
<evidence type="ECO:0000256" key="2">
    <source>
        <dbReference type="ARBA" id="ARBA00022603"/>
    </source>
</evidence>
<dbReference type="Gene3D" id="3.40.1280.10">
    <property type="match status" value="1"/>
</dbReference>
<dbReference type="CDD" id="cd18095">
    <property type="entry name" value="SpoU-like_rRNA-MTase"/>
    <property type="match status" value="1"/>
</dbReference>
<dbReference type="Pfam" id="PF00588">
    <property type="entry name" value="SpoU_methylase"/>
    <property type="match status" value="1"/>
</dbReference>
<dbReference type="SMART" id="SM00967">
    <property type="entry name" value="SpoU_sub_bind"/>
    <property type="match status" value="1"/>
</dbReference>
<accession>A0A3P7S2C6</accession>
<dbReference type="GO" id="GO:0006396">
    <property type="term" value="P:RNA processing"/>
    <property type="evidence" value="ECO:0007669"/>
    <property type="project" value="InterPro"/>
</dbReference>
<dbReference type="InterPro" id="IPR029026">
    <property type="entry name" value="tRNA_m1G_MTases_N"/>
</dbReference>
<organism evidence="5 6">
    <name type="scientific">Petrocella atlantisensis</name>
    <dbReference type="NCBI Taxonomy" id="2173034"/>
    <lineage>
        <taxon>Bacteria</taxon>
        <taxon>Bacillati</taxon>
        <taxon>Bacillota</taxon>
        <taxon>Clostridia</taxon>
        <taxon>Lachnospirales</taxon>
        <taxon>Vallitaleaceae</taxon>
        <taxon>Petrocella</taxon>
    </lineage>
</organism>
<dbReference type="Proteomes" id="UP000279029">
    <property type="component" value="Chromosome"/>
</dbReference>
<keyword evidence="2" id="KW-0489">Methyltransferase</keyword>
<evidence type="ECO:0000313" key="5">
    <source>
        <dbReference type="EMBL" id="VDN46919.1"/>
    </source>
</evidence>
<evidence type="ECO:0000313" key="6">
    <source>
        <dbReference type="Proteomes" id="UP000279029"/>
    </source>
</evidence>
<dbReference type="SUPFAM" id="SSF75217">
    <property type="entry name" value="alpha/beta knot"/>
    <property type="match status" value="1"/>
</dbReference>
<dbReference type="GO" id="GO:0008173">
    <property type="term" value="F:RNA methyltransferase activity"/>
    <property type="evidence" value="ECO:0007669"/>
    <property type="project" value="InterPro"/>
</dbReference>
<dbReference type="SUPFAM" id="SSF55315">
    <property type="entry name" value="L30e-like"/>
    <property type="match status" value="1"/>
</dbReference>
<dbReference type="InterPro" id="IPR001537">
    <property type="entry name" value="SpoU_MeTrfase"/>
</dbReference>
<evidence type="ECO:0000259" key="4">
    <source>
        <dbReference type="SMART" id="SM00967"/>
    </source>
</evidence>
<feature type="domain" description="RNA 2-O ribose methyltransferase substrate binding" evidence="4">
    <location>
        <begin position="30"/>
        <end position="99"/>
    </location>
</feature>
<proteinExistence type="inferred from homology"/>
<reference evidence="5 6" key="1">
    <citation type="submission" date="2018-09" db="EMBL/GenBank/DDBJ databases">
        <authorList>
            <person name="Postec A."/>
        </authorList>
    </citation>
    <scope>NUCLEOTIDE SEQUENCE [LARGE SCALE GENOMIC DNA]</scope>
    <source>
        <strain evidence="5">70B-A</strain>
    </source>
</reference>
<dbReference type="EMBL" id="LR130778">
    <property type="protein sequence ID" value="VDN46919.1"/>
    <property type="molecule type" value="Genomic_DNA"/>
</dbReference>
<comment type="similarity">
    <text evidence="1">Belongs to the class IV-like SAM-binding methyltransferase superfamily. RNA methyltransferase TrmH family.</text>
</comment>
<dbReference type="InterPro" id="IPR029064">
    <property type="entry name" value="Ribosomal_eL30-like_sf"/>
</dbReference>
<name>A0A3P7S2C6_9FIRM</name>
<dbReference type="GO" id="GO:0003723">
    <property type="term" value="F:RNA binding"/>
    <property type="evidence" value="ECO:0007669"/>
    <property type="project" value="InterPro"/>
</dbReference>
<keyword evidence="3" id="KW-0808">Transferase</keyword>
<dbReference type="AlphaFoldDB" id="A0A3P7S2C6"/>
<dbReference type="InterPro" id="IPR013123">
    <property type="entry name" value="SpoU_subst-bd"/>
</dbReference>
<evidence type="ECO:0000256" key="1">
    <source>
        <dbReference type="ARBA" id="ARBA00007228"/>
    </source>
</evidence>
<dbReference type="RefSeq" id="WP_172596107.1">
    <property type="nucleotide sequence ID" value="NZ_LR130778.1"/>
</dbReference>
<dbReference type="GO" id="GO:0005737">
    <property type="term" value="C:cytoplasm"/>
    <property type="evidence" value="ECO:0007669"/>
    <property type="project" value="UniProtKB-ARBA"/>
</dbReference>
<dbReference type="InterPro" id="IPR029028">
    <property type="entry name" value="Alpha/beta_knot_MTases"/>
</dbReference>
<dbReference type="Pfam" id="PF22435">
    <property type="entry name" value="MRM3-like_sub_bind"/>
    <property type="match status" value="1"/>
</dbReference>
<dbReference type="Gene3D" id="3.30.1330.30">
    <property type="match status" value="1"/>
</dbReference>
<protein>
    <recommendedName>
        <fullName evidence="4">RNA 2-O ribose methyltransferase substrate binding domain-containing protein</fullName>
    </recommendedName>
</protein>